<evidence type="ECO:0000256" key="1">
    <source>
        <dbReference type="ARBA" id="ARBA00022692"/>
    </source>
</evidence>
<name>A0A2H8TF75_9HEMI</name>
<dbReference type="PANTHER" id="PTHR21261:SF14">
    <property type="entry name" value="BEATEN PATH IV, ISOFORM B"/>
    <property type="match status" value="1"/>
</dbReference>
<dbReference type="CDD" id="cd00096">
    <property type="entry name" value="Ig"/>
    <property type="match status" value="1"/>
</dbReference>
<dbReference type="OrthoDB" id="6415662at2759"/>
<evidence type="ECO:0000256" key="3">
    <source>
        <dbReference type="ARBA" id="ARBA00023157"/>
    </source>
</evidence>
<organism evidence="6">
    <name type="scientific">Melanaphis sacchari</name>
    <dbReference type="NCBI Taxonomy" id="742174"/>
    <lineage>
        <taxon>Eukaryota</taxon>
        <taxon>Metazoa</taxon>
        <taxon>Ecdysozoa</taxon>
        <taxon>Arthropoda</taxon>
        <taxon>Hexapoda</taxon>
        <taxon>Insecta</taxon>
        <taxon>Pterygota</taxon>
        <taxon>Neoptera</taxon>
        <taxon>Paraneoptera</taxon>
        <taxon>Hemiptera</taxon>
        <taxon>Sternorrhyncha</taxon>
        <taxon>Aphidomorpha</taxon>
        <taxon>Aphidoidea</taxon>
        <taxon>Aphididae</taxon>
        <taxon>Aphidini</taxon>
        <taxon>Melanaphis</taxon>
    </lineage>
</organism>
<dbReference type="InterPro" id="IPR013106">
    <property type="entry name" value="Ig_V-set"/>
</dbReference>
<feature type="signal peptide" evidence="4">
    <location>
        <begin position="1"/>
        <end position="18"/>
    </location>
</feature>
<dbReference type="InterPro" id="IPR013783">
    <property type="entry name" value="Ig-like_fold"/>
</dbReference>
<keyword evidence="1" id="KW-0812">Transmembrane</keyword>
<evidence type="ECO:0000313" key="6">
    <source>
        <dbReference type="EMBL" id="MBW12725.1"/>
    </source>
</evidence>
<dbReference type="Pfam" id="PF08205">
    <property type="entry name" value="C2-set_2"/>
    <property type="match status" value="1"/>
</dbReference>
<keyword evidence="3" id="KW-1015">Disulfide bond</keyword>
<dbReference type="Gene3D" id="2.60.40.10">
    <property type="entry name" value="Immunoglobulins"/>
    <property type="match status" value="2"/>
</dbReference>
<dbReference type="InterPro" id="IPR007110">
    <property type="entry name" value="Ig-like_dom"/>
</dbReference>
<gene>
    <name evidence="6" type="primary">CEACAM6</name>
</gene>
<dbReference type="InterPro" id="IPR036179">
    <property type="entry name" value="Ig-like_dom_sf"/>
</dbReference>
<dbReference type="SUPFAM" id="SSF48726">
    <property type="entry name" value="Immunoglobulin"/>
    <property type="match status" value="2"/>
</dbReference>
<accession>A0A2H8TF75</accession>
<evidence type="ECO:0000259" key="5">
    <source>
        <dbReference type="PROSITE" id="PS50835"/>
    </source>
</evidence>
<dbReference type="AlphaFoldDB" id="A0A2H8TF75"/>
<keyword evidence="4" id="KW-0732">Signal</keyword>
<dbReference type="Pfam" id="PF07686">
    <property type="entry name" value="V-set"/>
    <property type="match status" value="1"/>
</dbReference>
<dbReference type="PROSITE" id="PS50835">
    <property type="entry name" value="IG_LIKE"/>
    <property type="match status" value="1"/>
</dbReference>
<reference evidence="6" key="1">
    <citation type="submission" date="2017-10" db="EMBL/GenBank/DDBJ databases">
        <title>Transcriptome Assembly of Sugarcane Aphid Adults.</title>
        <authorList>
            <person name="Scully E.D."/>
            <person name="Palmer N.A."/>
            <person name="Geib S.M."/>
            <person name="Sarath G."/>
            <person name="Sattler S.E."/>
        </authorList>
    </citation>
    <scope>NUCLEOTIDE SEQUENCE</scope>
    <source>
        <tissue evidence="6">Whole body</tissue>
    </source>
</reference>
<dbReference type="FunFam" id="2.60.40.10:FF:000437">
    <property type="entry name" value="Beat-IIIc, isoform A"/>
    <property type="match status" value="1"/>
</dbReference>
<dbReference type="PANTHER" id="PTHR21261">
    <property type="entry name" value="BEAT PROTEIN"/>
    <property type="match status" value="1"/>
</dbReference>
<dbReference type="InterPro" id="IPR013162">
    <property type="entry name" value="CD80_C2-set"/>
</dbReference>
<evidence type="ECO:0000256" key="2">
    <source>
        <dbReference type="ARBA" id="ARBA00022989"/>
    </source>
</evidence>
<keyword evidence="2" id="KW-1133">Transmembrane helix</keyword>
<evidence type="ECO:0000256" key="4">
    <source>
        <dbReference type="SAM" id="SignalP"/>
    </source>
</evidence>
<protein>
    <submittedName>
        <fullName evidence="6">Carcinoembryonic antigen-related cell adhesion molecule 6</fullName>
    </submittedName>
</protein>
<feature type="chain" id="PRO_5014123467" evidence="4">
    <location>
        <begin position="19"/>
        <end position="269"/>
    </location>
</feature>
<feature type="domain" description="Ig-like" evidence="5">
    <location>
        <begin position="32"/>
        <end position="116"/>
    </location>
</feature>
<dbReference type="EMBL" id="GFXV01000920">
    <property type="protein sequence ID" value="MBW12725.1"/>
    <property type="molecule type" value="Transcribed_RNA"/>
</dbReference>
<keyword evidence="2" id="KW-0472">Membrane</keyword>
<sequence length="269" mass="30675">MWFFMLFISSFYIWTCDGLTVKAVVPRYKVRGETAVLRCDFELEGAPLYAVKWYRENEEFYRFVPKSEPQKTSYAVDGIKVDHMQSNSRQLTLRDITLKTTANYRCEVSAEAPSFASAQDGGRMEVIYLPKDGPYITGDKSIYQFGNTINLNCSSAKSYPASNLHWYINNISAREEYLKRFPAQKHPRGLVTTTLGLHLPLDAETVLNGAVRVRCVAVLSPVLWISDNEKVLPRQDKREALLLVTGSSSECNSSRVIMFLFLLIIHVFF</sequence>
<proteinExistence type="predicted"/>